<evidence type="ECO:0000313" key="5">
    <source>
        <dbReference type="EMBL" id="CAF0855326.1"/>
    </source>
</evidence>
<name>A0A813WB23_9BILA</name>
<dbReference type="Gene3D" id="3.30.70.330">
    <property type="match status" value="1"/>
</dbReference>
<sequence>MSKANGNNRISALKRLGKSSSINNINHRQTIGLNNSSVKDARELLINRTISSTFDARQMFNRQSSQTFSTMPTNIIVRNTEDINNNNEKMVVVTGLKDMKMKDGRLIQAATTDNNQSGKKKQIFAVGQSTFVTIRNNNNSNNNNNINFSSNQSTEKLSFTKTITNTSVNRNDDNDNTQTTNTFSSLSNQKVVIKVVNDKYQEAPKPIQISTTTTAVPARSHSLYTRQNSPPLIKRLHDVSIQTTPPPSSSRSPIRINSHRRLPSTHIVDEDEHISDRSMNEDFYEPPVKRTSSTSTSTTRKTSNTEKEQQSTFTPVSTGSTKRTSTGAPVNSKPTSQTSTTSKPISTTQSQTTPGTVLVTNLVPSVTEEDVFELFGQIGRINEIITLSPGCVQIVFAKREDGEQAVSKYHNRLLDGQFMYVSLQRTAAAPSPSVNQTPKSSNNIPQPPAKENASSTTQQPSKSNPASKTTNNTSQPPAKENGSSTNSSSTTTTTNHQPLKFNTTSKTSSKSSLDPAFIRQALFHPSNNSTNPVQFQVKL</sequence>
<feature type="domain" description="RRM" evidence="4">
    <location>
        <begin position="355"/>
        <end position="426"/>
    </location>
</feature>
<dbReference type="GO" id="GO:0016607">
    <property type="term" value="C:nuclear speck"/>
    <property type="evidence" value="ECO:0007669"/>
    <property type="project" value="TreeGrafter"/>
</dbReference>
<comment type="caution">
    <text evidence="5">The sequence shown here is derived from an EMBL/GenBank/DDBJ whole genome shotgun (WGS) entry which is preliminary data.</text>
</comment>
<evidence type="ECO:0000259" key="4">
    <source>
        <dbReference type="PROSITE" id="PS50102"/>
    </source>
</evidence>
<gene>
    <name evidence="6" type="ORF">BJG266_LOCUS12998</name>
    <name evidence="5" type="ORF">QVE165_LOCUS7065</name>
</gene>
<evidence type="ECO:0000313" key="6">
    <source>
        <dbReference type="EMBL" id="CAF0947146.1"/>
    </source>
</evidence>
<evidence type="ECO:0000256" key="3">
    <source>
        <dbReference type="SAM" id="MobiDB-lite"/>
    </source>
</evidence>
<dbReference type="EMBL" id="CAJNOI010000051">
    <property type="protein sequence ID" value="CAF0947146.1"/>
    <property type="molecule type" value="Genomic_DNA"/>
</dbReference>
<accession>A0A813WB23</accession>
<feature type="compositionally biased region" description="Polar residues" evidence="3">
    <location>
        <begin position="432"/>
        <end position="444"/>
    </location>
</feature>
<feature type="compositionally biased region" description="Low complexity" evidence="3">
    <location>
        <begin position="289"/>
        <end position="302"/>
    </location>
</feature>
<dbReference type="InterPro" id="IPR000504">
    <property type="entry name" value="RRM_dom"/>
</dbReference>
<feature type="compositionally biased region" description="Low complexity" evidence="3">
    <location>
        <begin position="332"/>
        <end position="353"/>
    </location>
</feature>
<protein>
    <recommendedName>
        <fullName evidence="4">RRM domain-containing protein</fullName>
    </recommendedName>
</protein>
<feature type="compositionally biased region" description="Low complexity" evidence="3">
    <location>
        <begin position="503"/>
        <end position="512"/>
    </location>
</feature>
<dbReference type="Proteomes" id="UP000663832">
    <property type="component" value="Unassembled WGS sequence"/>
</dbReference>
<dbReference type="GO" id="GO:0016973">
    <property type="term" value="P:poly(A)+ mRNA export from nucleus"/>
    <property type="evidence" value="ECO:0007669"/>
    <property type="project" value="TreeGrafter"/>
</dbReference>
<reference evidence="5" key="1">
    <citation type="submission" date="2021-02" db="EMBL/GenBank/DDBJ databases">
        <authorList>
            <person name="Nowell W R."/>
        </authorList>
    </citation>
    <scope>NUCLEOTIDE SEQUENCE</scope>
</reference>
<dbReference type="AlphaFoldDB" id="A0A813WB23"/>
<keyword evidence="7" id="KW-1185">Reference proteome</keyword>
<feature type="compositionally biased region" description="Low complexity" evidence="3">
    <location>
        <begin position="483"/>
        <end position="495"/>
    </location>
</feature>
<dbReference type="OrthoDB" id="346839at2759"/>
<proteinExistence type="predicted"/>
<dbReference type="EMBL" id="CAJNOM010000030">
    <property type="protein sequence ID" value="CAF0855326.1"/>
    <property type="molecule type" value="Genomic_DNA"/>
</dbReference>
<evidence type="ECO:0000313" key="7">
    <source>
        <dbReference type="Proteomes" id="UP000663832"/>
    </source>
</evidence>
<dbReference type="InterPro" id="IPR051229">
    <property type="entry name" value="ALYREF_mRNA_export"/>
</dbReference>
<dbReference type="PANTHER" id="PTHR19965">
    <property type="entry name" value="RNA AND EXPORT FACTOR BINDING PROTEIN"/>
    <property type="match status" value="1"/>
</dbReference>
<feature type="compositionally biased region" description="Polar residues" evidence="3">
    <location>
        <begin position="310"/>
        <end position="329"/>
    </location>
</feature>
<evidence type="ECO:0000256" key="2">
    <source>
        <dbReference type="PROSITE-ProRule" id="PRU00176"/>
    </source>
</evidence>
<dbReference type="Proteomes" id="UP000663877">
    <property type="component" value="Unassembled WGS sequence"/>
</dbReference>
<dbReference type="PANTHER" id="PTHR19965:SF96">
    <property type="entry name" value="POLYMERASE DELTA-INTERACTING PROTEIN 3"/>
    <property type="match status" value="1"/>
</dbReference>
<dbReference type="PROSITE" id="PS50102">
    <property type="entry name" value="RRM"/>
    <property type="match status" value="1"/>
</dbReference>
<dbReference type="Pfam" id="PF00076">
    <property type="entry name" value="RRM_1"/>
    <property type="match status" value="1"/>
</dbReference>
<evidence type="ECO:0000256" key="1">
    <source>
        <dbReference type="ARBA" id="ARBA00022884"/>
    </source>
</evidence>
<dbReference type="SUPFAM" id="SSF54928">
    <property type="entry name" value="RNA-binding domain, RBD"/>
    <property type="match status" value="1"/>
</dbReference>
<keyword evidence="1 2" id="KW-0694">RNA-binding</keyword>
<organism evidence="5 7">
    <name type="scientific">Adineta steineri</name>
    <dbReference type="NCBI Taxonomy" id="433720"/>
    <lineage>
        <taxon>Eukaryota</taxon>
        <taxon>Metazoa</taxon>
        <taxon>Spiralia</taxon>
        <taxon>Gnathifera</taxon>
        <taxon>Rotifera</taxon>
        <taxon>Eurotatoria</taxon>
        <taxon>Bdelloidea</taxon>
        <taxon>Adinetida</taxon>
        <taxon>Adinetidae</taxon>
        <taxon>Adineta</taxon>
    </lineage>
</organism>
<dbReference type="InterPro" id="IPR035979">
    <property type="entry name" value="RBD_domain_sf"/>
</dbReference>
<dbReference type="SMART" id="SM00360">
    <property type="entry name" value="RRM"/>
    <property type="match status" value="1"/>
</dbReference>
<dbReference type="GO" id="GO:0003729">
    <property type="term" value="F:mRNA binding"/>
    <property type="evidence" value="ECO:0007669"/>
    <property type="project" value="TreeGrafter"/>
</dbReference>
<dbReference type="InterPro" id="IPR012677">
    <property type="entry name" value="Nucleotide-bd_a/b_plait_sf"/>
</dbReference>
<feature type="region of interest" description="Disordered" evidence="3">
    <location>
        <begin position="429"/>
        <end position="512"/>
    </location>
</feature>
<feature type="region of interest" description="Disordered" evidence="3">
    <location>
        <begin position="211"/>
        <end position="353"/>
    </location>
</feature>
<feature type="compositionally biased region" description="Polar residues" evidence="3">
    <location>
        <begin position="452"/>
        <end position="476"/>
    </location>
</feature>